<evidence type="ECO:0008006" key="4">
    <source>
        <dbReference type="Google" id="ProtNLM"/>
    </source>
</evidence>
<dbReference type="GO" id="GO:0000727">
    <property type="term" value="P:double-strand break repair via break-induced replication"/>
    <property type="evidence" value="ECO:0007669"/>
    <property type="project" value="TreeGrafter"/>
</dbReference>
<dbReference type="InterPro" id="IPR036224">
    <property type="entry name" value="GINS_bundle-like_dom_sf"/>
</dbReference>
<feature type="non-terminal residue" evidence="2">
    <location>
        <position position="237"/>
    </location>
</feature>
<evidence type="ECO:0000313" key="3">
    <source>
        <dbReference type="Proteomes" id="UP000030764"/>
    </source>
</evidence>
<dbReference type="GO" id="GO:0006261">
    <property type="term" value="P:DNA-templated DNA replication"/>
    <property type="evidence" value="ECO:0007669"/>
    <property type="project" value="InterPro"/>
</dbReference>
<protein>
    <recommendedName>
        <fullName evidence="4">DNA replication complex GINS protein SLD5</fullName>
    </recommendedName>
</protein>
<accession>A0A085MVK0</accession>
<gene>
    <name evidence="1" type="ORF">M513_00578</name>
    <name evidence="2" type="ORF">M514_00578</name>
</gene>
<evidence type="ECO:0000313" key="2">
    <source>
        <dbReference type="EMBL" id="KFD61246.1"/>
    </source>
</evidence>
<feature type="non-terminal residue" evidence="2">
    <location>
        <position position="1"/>
    </location>
</feature>
<dbReference type="EMBL" id="KL367630">
    <property type="protein sequence ID" value="KFD61246.1"/>
    <property type="molecule type" value="Genomic_DNA"/>
</dbReference>
<dbReference type="Gene3D" id="1.20.58.1030">
    <property type="match status" value="2"/>
</dbReference>
<dbReference type="PANTHER" id="PTHR21206:SF0">
    <property type="entry name" value="DNA REPLICATION COMPLEX GINS PROTEIN SLD5"/>
    <property type="match status" value="1"/>
</dbReference>
<dbReference type="Gene3D" id="3.40.5.60">
    <property type="match status" value="1"/>
</dbReference>
<name>A0A085MVK0_9BILA</name>
<reference evidence="2 3" key="1">
    <citation type="journal article" date="2014" name="Nat. Genet.">
        <title>Genome and transcriptome of the porcine whipworm Trichuris suis.</title>
        <authorList>
            <person name="Jex A.R."/>
            <person name="Nejsum P."/>
            <person name="Schwarz E.M."/>
            <person name="Hu L."/>
            <person name="Young N.D."/>
            <person name="Hall R.S."/>
            <person name="Korhonen P.K."/>
            <person name="Liao S."/>
            <person name="Thamsborg S."/>
            <person name="Xia J."/>
            <person name="Xu P."/>
            <person name="Wang S."/>
            <person name="Scheerlinck J.P."/>
            <person name="Hofmann A."/>
            <person name="Sternberg P.W."/>
            <person name="Wang J."/>
            <person name="Gasser R.B."/>
        </authorList>
    </citation>
    <scope>NUCLEOTIDE SEQUENCE [LARGE SCALE GENOMIC DNA]</scope>
    <source>
        <strain evidence="2">DCEP-RM93F</strain>
        <strain evidence="1">DCEP-RM93M</strain>
    </source>
</reference>
<dbReference type="GO" id="GO:0000811">
    <property type="term" value="C:GINS complex"/>
    <property type="evidence" value="ECO:0007669"/>
    <property type="project" value="TreeGrafter"/>
</dbReference>
<sequence>LVYYGFITCVQTKLPNRHEIYSTPQIRQIRESDVSFSAMNRSVNESSVDEAVLTLPEVIHRLEEAWTNELNAPILLPQQVELVNCVRLEAKRMQQNVSRSKLPYLEASIYMLEIEKHVFYLSSQERSGSLGTLLTAEELQYMKSYKQSIESYLEKTVHGNIPRVFASQTFRDLSSASKMRYDNFVFAKALQAIPDVEILNPRRRGESISIEFQAGSQHLLPFRALREFLDRRIVCLR</sequence>
<proteinExistence type="predicted"/>
<keyword evidence="3" id="KW-1185">Reference proteome</keyword>
<dbReference type="SUPFAM" id="SSF160059">
    <property type="entry name" value="PriA/YqbF domain"/>
    <property type="match status" value="1"/>
</dbReference>
<dbReference type="InterPro" id="IPR008591">
    <property type="entry name" value="GINS_Sld5"/>
</dbReference>
<dbReference type="SUPFAM" id="SSF158573">
    <property type="entry name" value="GINS helical bundle-like"/>
    <property type="match status" value="1"/>
</dbReference>
<dbReference type="Proteomes" id="UP000030758">
    <property type="component" value="Unassembled WGS sequence"/>
</dbReference>
<dbReference type="EMBL" id="KL363184">
    <property type="protein sequence ID" value="KFD58352.1"/>
    <property type="molecule type" value="Genomic_DNA"/>
</dbReference>
<evidence type="ECO:0000313" key="1">
    <source>
        <dbReference type="EMBL" id="KFD58352.1"/>
    </source>
</evidence>
<dbReference type="PIRSF" id="PIRSF007764">
    <property type="entry name" value="Sld5"/>
    <property type="match status" value="1"/>
</dbReference>
<dbReference type="PANTHER" id="PTHR21206">
    <property type="entry name" value="SLD5 PROTEIN"/>
    <property type="match status" value="1"/>
</dbReference>
<dbReference type="Proteomes" id="UP000030764">
    <property type="component" value="Unassembled WGS sequence"/>
</dbReference>
<organism evidence="2">
    <name type="scientific">Trichuris suis</name>
    <name type="common">pig whipworm</name>
    <dbReference type="NCBI Taxonomy" id="68888"/>
    <lineage>
        <taxon>Eukaryota</taxon>
        <taxon>Metazoa</taxon>
        <taxon>Ecdysozoa</taxon>
        <taxon>Nematoda</taxon>
        <taxon>Enoplea</taxon>
        <taxon>Dorylaimia</taxon>
        <taxon>Trichinellida</taxon>
        <taxon>Trichuridae</taxon>
        <taxon>Trichuris</taxon>
    </lineage>
</organism>
<dbReference type="AlphaFoldDB" id="A0A085MVK0"/>